<reference evidence="2 3" key="1">
    <citation type="submission" date="2021-03" db="EMBL/GenBank/DDBJ databases">
        <authorList>
            <person name="Kanchanasin P."/>
            <person name="Saeng-In P."/>
            <person name="Phongsopitanun W."/>
            <person name="Yuki M."/>
            <person name="Kudo T."/>
            <person name="Ohkuma M."/>
            <person name="Tanasupawat S."/>
        </authorList>
    </citation>
    <scope>NUCLEOTIDE SEQUENCE [LARGE SCALE GENOMIC DNA]</scope>
    <source>
        <strain evidence="2 3">L46</strain>
    </source>
</reference>
<evidence type="ECO:0000256" key="1">
    <source>
        <dbReference type="SAM" id="MobiDB-lite"/>
    </source>
</evidence>
<keyword evidence="3" id="KW-1185">Reference proteome</keyword>
<evidence type="ECO:0000313" key="3">
    <source>
        <dbReference type="Proteomes" id="UP000666915"/>
    </source>
</evidence>
<name>A0ABS3REQ1_9ACTN</name>
<gene>
    <name evidence="2" type="ORF">J4557_45050</name>
</gene>
<organism evidence="2 3">
    <name type="scientific">Actinomadura nitritigenes</name>
    <dbReference type="NCBI Taxonomy" id="134602"/>
    <lineage>
        <taxon>Bacteria</taxon>
        <taxon>Bacillati</taxon>
        <taxon>Actinomycetota</taxon>
        <taxon>Actinomycetes</taxon>
        <taxon>Streptosporangiales</taxon>
        <taxon>Thermomonosporaceae</taxon>
        <taxon>Actinomadura</taxon>
    </lineage>
</organism>
<dbReference type="RefSeq" id="WP_208273408.1">
    <property type="nucleotide sequence ID" value="NZ_BAAAGM010000089.1"/>
</dbReference>
<dbReference type="Proteomes" id="UP000666915">
    <property type="component" value="Unassembled WGS sequence"/>
</dbReference>
<feature type="region of interest" description="Disordered" evidence="1">
    <location>
        <begin position="142"/>
        <end position="196"/>
    </location>
</feature>
<proteinExistence type="predicted"/>
<comment type="caution">
    <text evidence="2">The sequence shown here is derived from an EMBL/GenBank/DDBJ whole genome shotgun (WGS) entry which is preliminary data.</text>
</comment>
<evidence type="ECO:0000313" key="2">
    <source>
        <dbReference type="EMBL" id="MBO2444708.1"/>
    </source>
</evidence>
<dbReference type="EMBL" id="JAGEOK010000051">
    <property type="protein sequence ID" value="MBO2444708.1"/>
    <property type="molecule type" value="Genomic_DNA"/>
</dbReference>
<accession>A0ABS3REQ1</accession>
<protein>
    <submittedName>
        <fullName evidence="2">Uncharacterized protein</fullName>
    </submittedName>
</protein>
<sequence length="360" mass="39587">MFKIFRRRRDDELAPIDAEITAFGEALARHTLVPERHAADADLLADYARALDAYEQAKRAFVGDRDREDAADVMQALDEGRHALACVDARMAGRPVPPRRPLCFFDPRHGASADRVSWTPEGGAARIVDVCAADAVRLADGMPPIMTSRHPSPSQRPPARPSAPRAPQRPHRGPGPFKTCPLGVRKTQQAQGTGDREIQLPHREPRAPLVLVVRLHSGPRNTVELMEAGKARVLLKSKQRSRVVEPLPVSGDRHVHVRIESRGAWTAWLQPLDTVPTVHDHIASRGSFVFHYSGGPAIVHMSHADRGGYSLTALTPDFERGPQVLSGKDESYADGHLPGPAFLHVEAQGTWKIRIYPNPA</sequence>